<gene>
    <name evidence="8" type="ORF">C7M84_012783</name>
</gene>
<keyword evidence="8" id="KW-0436">Ligase</keyword>
<comment type="caution">
    <text evidence="8">The sequence shown here is derived from an EMBL/GenBank/DDBJ whole genome shotgun (WGS) entry which is preliminary data.</text>
</comment>
<dbReference type="AlphaFoldDB" id="A0A423SXS9"/>
<evidence type="ECO:0000256" key="6">
    <source>
        <dbReference type="PIRSR" id="PIRSR006806-1"/>
    </source>
</evidence>
<organism evidence="8 9">
    <name type="scientific">Penaeus vannamei</name>
    <name type="common">Whiteleg shrimp</name>
    <name type="synonym">Litopenaeus vannamei</name>
    <dbReference type="NCBI Taxonomy" id="6689"/>
    <lineage>
        <taxon>Eukaryota</taxon>
        <taxon>Metazoa</taxon>
        <taxon>Ecdysozoa</taxon>
        <taxon>Arthropoda</taxon>
        <taxon>Crustacea</taxon>
        <taxon>Multicrustacea</taxon>
        <taxon>Malacostraca</taxon>
        <taxon>Eumalacostraca</taxon>
        <taxon>Eucarida</taxon>
        <taxon>Decapoda</taxon>
        <taxon>Dendrobranchiata</taxon>
        <taxon>Penaeoidea</taxon>
        <taxon>Penaeidae</taxon>
        <taxon>Penaeus</taxon>
    </lineage>
</organism>
<dbReference type="PANTHER" id="PTHR23407:SF1">
    <property type="entry name" value="5-FORMYLTETRAHYDROFOLATE CYCLO-LIGASE"/>
    <property type="match status" value="1"/>
</dbReference>
<feature type="binding site" evidence="6">
    <location>
        <position position="53"/>
    </location>
    <ligand>
        <name>substrate</name>
    </ligand>
</feature>
<comment type="catalytic activity">
    <reaction evidence="4 7">
        <text>(6S)-5-formyl-5,6,7,8-tetrahydrofolate + ATP = (6R)-5,10-methenyltetrahydrofolate + ADP + phosphate</text>
        <dbReference type="Rhea" id="RHEA:10488"/>
        <dbReference type="ChEBI" id="CHEBI:30616"/>
        <dbReference type="ChEBI" id="CHEBI:43474"/>
        <dbReference type="ChEBI" id="CHEBI:57455"/>
        <dbReference type="ChEBI" id="CHEBI:57457"/>
        <dbReference type="ChEBI" id="CHEBI:456216"/>
        <dbReference type="EC" id="6.3.3.2"/>
    </reaction>
</comment>
<evidence type="ECO:0000256" key="7">
    <source>
        <dbReference type="RuleBase" id="RU361279"/>
    </source>
</evidence>
<keyword evidence="7" id="KW-0479">Metal-binding</keyword>
<comment type="cofactor">
    <cofactor evidence="7">
        <name>Mg(2+)</name>
        <dbReference type="ChEBI" id="CHEBI:18420"/>
    </cofactor>
</comment>
<dbReference type="FunFam" id="3.40.50.10420:FF:000007">
    <property type="entry name" value="5-formyltetrahydrofolate cyclo-ligase"/>
    <property type="match status" value="1"/>
</dbReference>
<dbReference type="OrthoDB" id="2015992at2759"/>
<reference evidence="8 9" key="2">
    <citation type="submission" date="2019-01" db="EMBL/GenBank/DDBJ databases">
        <title>The decoding of complex shrimp genome reveals the adaptation for benthos swimmer, frequently molting mechanism and breeding impact on genome.</title>
        <authorList>
            <person name="Sun Y."/>
            <person name="Gao Y."/>
            <person name="Yu Y."/>
        </authorList>
    </citation>
    <scope>NUCLEOTIDE SEQUENCE [LARGE SCALE GENOMIC DNA]</scope>
    <source>
        <tissue evidence="8">Muscle</tissue>
    </source>
</reference>
<evidence type="ECO:0000256" key="5">
    <source>
        <dbReference type="ARBA" id="ARBA00038966"/>
    </source>
</evidence>
<dbReference type="Gene3D" id="3.40.50.10420">
    <property type="entry name" value="NagB/RpiA/CoA transferase-like"/>
    <property type="match status" value="1"/>
</dbReference>
<dbReference type="STRING" id="6689.A0A423SXS9"/>
<sequence>MPLKTAKSLLRQELKAKLNAMSPDERTRQSQIVQTKVLQHDLYKESKRLSIFLSMHDEINTDLILHDALSFGKAVYIPRYDSKSTYMDMVRLRSWEEYDALPMTKWKIKQPPLDQDREKALDSGGLDLILVPGLAFSKAGHRMGRGRGYYDTYLARSRVMQEHPPNTIALAFVEQVLPQIPVEETDVPIDIILSAE</sequence>
<dbReference type="Proteomes" id="UP000283509">
    <property type="component" value="Unassembled WGS sequence"/>
</dbReference>
<dbReference type="GO" id="GO:0009396">
    <property type="term" value="P:folic acid-containing compound biosynthetic process"/>
    <property type="evidence" value="ECO:0007669"/>
    <property type="project" value="TreeGrafter"/>
</dbReference>
<keyword evidence="7" id="KW-0460">Magnesium</keyword>
<feature type="binding site" evidence="6">
    <location>
        <begin position="142"/>
        <end position="150"/>
    </location>
    <ligand>
        <name>ATP</name>
        <dbReference type="ChEBI" id="CHEBI:30616"/>
    </ligand>
</feature>
<dbReference type="GO" id="GO:0005739">
    <property type="term" value="C:mitochondrion"/>
    <property type="evidence" value="ECO:0007669"/>
    <property type="project" value="TreeGrafter"/>
</dbReference>
<evidence type="ECO:0000256" key="1">
    <source>
        <dbReference type="ARBA" id="ARBA00010638"/>
    </source>
</evidence>
<comment type="similarity">
    <text evidence="1 7">Belongs to the 5-formyltetrahydrofolate cyclo-ligase family.</text>
</comment>
<keyword evidence="3 6" id="KW-0067">ATP-binding</keyword>
<keyword evidence="2 6" id="KW-0547">Nucleotide-binding</keyword>
<evidence type="ECO:0000256" key="2">
    <source>
        <dbReference type="ARBA" id="ARBA00022741"/>
    </source>
</evidence>
<dbReference type="GO" id="GO:0035999">
    <property type="term" value="P:tetrahydrofolate interconversion"/>
    <property type="evidence" value="ECO:0007669"/>
    <property type="project" value="TreeGrafter"/>
</dbReference>
<dbReference type="PANTHER" id="PTHR23407">
    <property type="entry name" value="ATPASE INHIBITOR/5-FORMYLTETRAHYDROFOLATE CYCLO-LIGASE"/>
    <property type="match status" value="1"/>
</dbReference>
<feature type="binding site" evidence="6">
    <location>
        <position position="58"/>
    </location>
    <ligand>
        <name>substrate</name>
    </ligand>
</feature>
<dbReference type="InterPro" id="IPR002698">
    <property type="entry name" value="FTHF_cligase"/>
</dbReference>
<dbReference type="EMBL" id="QCYY01002610">
    <property type="protein sequence ID" value="ROT69054.1"/>
    <property type="molecule type" value="Genomic_DNA"/>
</dbReference>
<dbReference type="SUPFAM" id="SSF100950">
    <property type="entry name" value="NagB/RpiA/CoA transferase-like"/>
    <property type="match status" value="1"/>
</dbReference>
<dbReference type="EC" id="6.3.3.2" evidence="5 7"/>
<reference evidence="8 9" key="1">
    <citation type="submission" date="2018-04" db="EMBL/GenBank/DDBJ databases">
        <authorList>
            <person name="Zhang X."/>
            <person name="Yuan J."/>
            <person name="Li F."/>
            <person name="Xiang J."/>
        </authorList>
    </citation>
    <scope>NUCLEOTIDE SEQUENCE [LARGE SCALE GENOMIC DNA]</scope>
    <source>
        <tissue evidence="8">Muscle</tissue>
    </source>
</reference>
<dbReference type="GO" id="GO:0030272">
    <property type="term" value="F:5-formyltetrahydrofolate cyclo-ligase activity"/>
    <property type="evidence" value="ECO:0007669"/>
    <property type="project" value="UniProtKB-EC"/>
</dbReference>
<feature type="binding site" evidence="6">
    <location>
        <begin position="7"/>
        <end position="11"/>
    </location>
    <ligand>
        <name>ATP</name>
        <dbReference type="ChEBI" id="CHEBI:30616"/>
    </ligand>
</feature>
<protein>
    <recommendedName>
        <fullName evidence="5 7">5-formyltetrahydrofolate cyclo-ligase</fullName>
        <ecNumber evidence="5 7">6.3.3.2</ecNumber>
    </recommendedName>
</protein>
<evidence type="ECO:0000313" key="9">
    <source>
        <dbReference type="Proteomes" id="UP000283509"/>
    </source>
</evidence>
<dbReference type="GO" id="GO:0046872">
    <property type="term" value="F:metal ion binding"/>
    <property type="evidence" value="ECO:0007669"/>
    <property type="project" value="UniProtKB-KW"/>
</dbReference>
<dbReference type="GO" id="GO:0005524">
    <property type="term" value="F:ATP binding"/>
    <property type="evidence" value="ECO:0007669"/>
    <property type="project" value="UniProtKB-KW"/>
</dbReference>
<dbReference type="InterPro" id="IPR024185">
    <property type="entry name" value="FTHF_cligase-like_sf"/>
</dbReference>
<evidence type="ECO:0000256" key="3">
    <source>
        <dbReference type="ARBA" id="ARBA00022840"/>
    </source>
</evidence>
<name>A0A423SXS9_PENVA</name>
<evidence type="ECO:0000256" key="4">
    <source>
        <dbReference type="ARBA" id="ARBA00036539"/>
    </source>
</evidence>
<evidence type="ECO:0000313" key="8">
    <source>
        <dbReference type="EMBL" id="ROT69054.1"/>
    </source>
</evidence>
<dbReference type="PIRSF" id="PIRSF006806">
    <property type="entry name" value="FTHF_cligase"/>
    <property type="match status" value="1"/>
</dbReference>
<proteinExistence type="inferred from homology"/>
<dbReference type="Pfam" id="PF01812">
    <property type="entry name" value="5-FTHF_cyc-lig"/>
    <property type="match status" value="1"/>
</dbReference>
<dbReference type="NCBIfam" id="TIGR02727">
    <property type="entry name" value="MTHFS_bact"/>
    <property type="match status" value="1"/>
</dbReference>
<keyword evidence="9" id="KW-1185">Reference proteome</keyword>
<accession>A0A423SXS9</accession>
<dbReference type="InterPro" id="IPR037171">
    <property type="entry name" value="NagB/RpiA_transferase-like"/>
</dbReference>